<dbReference type="EMBL" id="MU005582">
    <property type="protein sequence ID" value="KAF2684179.1"/>
    <property type="molecule type" value="Genomic_DNA"/>
</dbReference>
<evidence type="ECO:0000313" key="2">
    <source>
        <dbReference type="EMBL" id="KAF2684179.1"/>
    </source>
</evidence>
<proteinExistence type="predicted"/>
<name>A0A6G1J208_9PLEO</name>
<sequence>MCLSVCLLIEPAYRPRSTPPASDSQRVIAEQQTSSTHPPTHPPKHDTFHGILLTPSLSRVACRYKLLVNPVQRSIKGGSNERGFARSLAHSYVLGSHTPNQRSDVVRGGNMHWIGVRCVRVNAECRMCMHADRAYDVLCFPSWGTWSWLGWRLVGALRGKERCGADGEGLGFIGRVYGMVCACAAWGTSCMYIEGGLKT</sequence>
<reference evidence="2" key="1">
    <citation type="journal article" date="2020" name="Stud. Mycol.">
        <title>101 Dothideomycetes genomes: a test case for predicting lifestyles and emergence of pathogens.</title>
        <authorList>
            <person name="Haridas S."/>
            <person name="Albert R."/>
            <person name="Binder M."/>
            <person name="Bloem J."/>
            <person name="Labutti K."/>
            <person name="Salamov A."/>
            <person name="Andreopoulos B."/>
            <person name="Baker S."/>
            <person name="Barry K."/>
            <person name="Bills G."/>
            <person name="Bluhm B."/>
            <person name="Cannon C."/>
            <person name="Castanera R."/>
            <person name="Culley D."/>
            <person name="Daum C."/>
            <person name="Ezra D."/>
            <person name="Gonzalez J."/>
            <person name="Henrissat B."/>
            <person name="Kuo A."/>
            <person name="Liang C."/>
            <person name="Lipzen A."/>
            <person name="Lutzoni F."/>
            <person name="Magnuson J."/>
            <person name="Mondo S."/>
            <person name="Nolan M."/>
            <person name="Ohm R."/>
            <person name="Pangilinan J."/>
            <person name="Park H.-J."/>
            <person name="Ramirez L."/>
            <person name="Alfaro M."/>
            <person name="Sun H."/>
            <person name="Tritt A."/>
            <person name="Yoshinaga Y."/>
            <person name="Zwiers L.-H."/>
            <person name="Turgeon B."/>
            <person name="Goodwin S."/>
            <person name="Spatafora J."/>
            <person name="Crous P."/>
            <person name="Grigoriev I."/>
        </authorList>
    </citation>
    <scope>NUCLEOTIDE SEQUENCE</scope>
    <source>
        <strain evidence="2">CBS 122367</strain>
    </source>
</reference>
<evidence type="ECO:0000313" key="3">
    <source>
        <dbReference type="Proteomes" id="UP000799291"/>
    </source>
</evidence>
<protein>
    <submittedName>
        <fullName evidence="2">Uncharacterized protein</fullName>
    </submittedName>
</protein>
<dbReference type="Proteomes" id="UP000799291">
    <property type="component" value="Unassembled WGS sequence"/>
</dbReference>
<gene>
    <name evidence="2" type="ORF">K458DRAFT_38460</name>
</gene>
<keyword evidence="3" id="KW-1185">Reference proteome</keyword>
<evidence type="ECO:0000256" key="1">
    <source>
        <dbReference type="SAM" id="MobiDB-lite"/>
    </source>
</evidence>
<organism evidence="2 3">
    <name type="scientific">Lentithecium fluviatile CBS 122367</name>
    <dbReference type="NCBI Taxonomy" id="1168545"/>
    <lineage>
        <taxon>Eukaryota</taxon>
        <taxon>Fungi</taxon>
        <taxon>Dikarya</taxon>
        <taxon>Ascomycota</taxon>
        <taxon>Pezizomycotina</taxon>
        <taxon>Dothideomycetes</taxon>
        <taxon>Pleosporomycetidae</taxon>
        <taxon>Pleosporales</taxon>
        <taxon>Massarineae</taxon>
        <taxon>Lentitheciaceae</taxon>
        <taxon>Lentithecium</taxon>
    </lineage>
</organism>
<accession>A0A6G1J208</accession>
<feature type="region of interest" description="Disordered" evidence="1">
    <location>
        <begin position="16"/>
        <end position="45"/>
    </location>
</feature>
<dbReference type="AlphaFoldDB" id="A0A6G1J208"/>